<evidence type="ECO:0000256" key="1">
    <source>
        <dbReference type="ARBA" id="ARBA00022630"/>
    </source>
</evidence>
<evidence type="ECO:0000256" key="2">
    <source>
        <dbReference type="ARBA" id="ARBA00022643"/>
    </source>
</evidence>
<accession>A0ABV1X664</accession>
<dbReference type="EC" id="1.-.-.-" evidence="6"/>
<evidence type="ECO:0000313" key="6">
    <source>
        <dbReference type="EMBL" id="MER7184517.1"/>
    </source>
</evidence>
<dbReference type="Proteomes" id="UP001474181">
    <property type="component" value="Unassembled WGS sequence"/>
</dbReference>
<dbReference type="Gene3D" id="3.20.20.30">
    <property type="entry name" value="Luciferase-like domain"/>
    <property type="match status" value="1"/>
</dbReference>
<dbReference type="NCBIfam" id="TIGR03560">
    <property type="entry name" value="F420_Rv1855c"/>
    <property type="match status" value="1"/>
</dbReference>
<protein>
    <submittedName>
        <fullName evidence="6">LLM class F420-dependent oxidoreductase</fullName>
        <ecNumber evidence="6">1.-.-.-</ecNumber>
    </submittedName>
</protein>
<dbReference type="PANTHER" id="PTHR42847:SF8">
    <property type="entry name" value="CONSERVED PROTEIN"/>
    <property type="match status" value="1"/>
</dbReference>
<evidence type="ECO:0000256" key="3">
    <source>
        <dbReference type="ARBA" id="ARBA00023002"/>
    </source>
</evidence>
<dbReference type="InterPro" id="IPR050172">
    <property type="entry name" value="SsuD_RutA_monooxygenase"/>
</dbReference>
<comment type="caution">
    <text evidence="6">The sequence shown here is derived from an EMBL/GenBank/DDBJ whole genome shotgun (WGS) entry which is preliminary data.</text>
</comment>
<keyword evidence="4" id="KW-0503">Monooxygenase</keyword>
<dbReference type="EMBL" id="JBEPEK010000340">
    <property type="protein sequence ID" value="MER7184517.1"/>
    <property type="molecule type" value="Genomic_DNA"/>
</dbReference>
<keyword evidence="1" id="KW-0285">Flavoprotein</keyword>
<dbReference type="GO" id="GO:0016491">
    <property type="term" value="F:oxidoreductase activity"/>
    <property type="evidence" value="ECO:0007669"/>
    <property type="project" value="UniProtKB-KW"/>
</dbReference>
<feature type="domain" description="Luciferase-like" evidence="5">
    <location>
        <begin position="1"/>
        <end position="237"/>
    </location>
</feature>
<dbReference type="Pfam" id="PF00296">
    <property type="entry name" value="Bac_luciferase"/>
    <property type="match status" value="1"/>
</dbReference>
<dbReference type="InterPro" id="IPR019952">
    <property type="entry name" value="F420_OxRdatse_Rv1855c_pred"/>
</dbReference>
<sequence>MNLGIAIADFTQPGGPAGIARHVARLARSAEEFGFRRIAVMDHLFQIGIVGASEQEMLEAYTTLGYLAAATERAELLALVTSAGYREPGLLAKMITTLDVLSEGRAALGIGIGAGFNLAEARGLGLPFPPVAERFERLEETLQICLQMWSDDEKPFDGRHYRLERTLNSPRTVRRPHPPILIGGSGERKTLRLVAEYANACNLFHGPDLPHKLDVLRRHCDRAGRDYDEIEKTVLLPLDPGAHGERIPALLAELRRLDRIGIDHVIGPVRGADQHAALRLLGERVVPEAMQI</sequence>
<name>A0ABV1X664_9ACTN</name>
<dbReference type="PANTHER" id="PTHR42847">
    <property type="entry name" value="ALKANESULFONATE MONOOXYGENASE"/>
    <property type="match status" value="1"/>
</dbReference>
<proteinExistence type="predicted"/>
<gene>
    <name evidence="6" type="ORF">ABT404_34500</name>
</gene>
<dbReference type="InterPro" id="IPR011251">
    <property type="entry name" value="Luciferase-like_dom"/>
</dbReference>
<evidence type="ECO:0000313" key="7">
    <source>
        <dbReference type="Proteomes" id="UP001474181"/>
    </source>
</evidence>
<keyword evidence="3 6" id="KW-0560">Oxidoreductase</keyword>
<evidence type="ECO:0000256" key="4">
    <source>
        <dbReference type="ARBA" id="ARBA00023033"/>
    </source>
</evidence>
<reference evidence="6 7" key="1">
    <citation type="submission" date="2024-06" db="EMBL/GenBank/DDBJ databases">
        <title>The Natural Products Discovery Center: Release of the First 8490 Sequenced Strains for Exploring Actinobacteria Biosynthetic Diversity.</title>
        <authorList>
            <person name="Kalkreuter E."/>
            <person name="Kautsar S.A."/>
            <person name="Yang D."/>
            <person name="Bader C.D."/>
            <person name="Teijaro C.N."/>
            <person name="Fluegel L."/>
            <person name="Davis C.M."/>
            <person name="Simpson J.R."/>
            <person name="Lauterbach L."/>
            <person name="Steele A.D."/>
            <person name="Gui C."/>
            <person name="Meng S."/>
            <person name="Li G."/>
            <person name="Viehrig K."/>
            <person name="Ye F."/>
            <person name="Su P."/>
            <person name="Kiefer A.F."/>
            <person name="Nichols A."/>
            <person name="Cepeda A.J."/>
            <person name="Yan W."/>
            <person name="Fan B."/>
            <person name="Jiang Y."/>
            <person name="Adhikari A."/>
            <person name="Zheng C.-J."/>
            <person name="Schuster L."/>
            <person name="Cowan T.M."/>
            <person name="Smanski M.J."/>
            <person name="Chevrette M.G."/>
            <person name="De Carvalho L.P.S."/>
            <person name="Shen B."/>
        </authorList>
    </citation>
    <scope>NUCLEOTIDE SEQUENCE [LARGE SCALE GENOMIC DNA]</scope>
    <source>
        <strain evidence="6 7">NPDC000234</strain>
    </source>
</reference>
<keyword evidence="2" id="KW-0288">FMN</keyword>
<organism evidence="6 7">
    <name type="scientific">Streptomyces hyaluromycini</name>
    <dbReference type="NCBI Taxonomy" id="1377993"/>
    <lineage>
        <taxon>Bacteria</taxon>
        <taxon>Bacillati</taxon>
        <taxon>Actinomycetota</taxon>
        <taxon>Actinomycetes</taxon>
        <taxon>Kitasatosporales</taxon>
        <taxon>Streptomycetaceae</taxon>
        <taxon>Streptomyces</taxon>
    </lineage>
</organism>
<dbReference type="SUPFAM" id="SSF51679">
    <property type="entry name" value="Bacterial luciferase-like"/>
    <property type="match status" value="1"/>
</dbReference>
<dbReference type="RefSeq" id="WP_350786712.1">
    <property type="nucleotide sequence ID" value="NZ_JBEPEK010000340.1"/>
</dbReference>
<evidence type="ECO:0000259" key="5">
    <source>
        <dbReference type="Pfam" id="PF00296"/>
    </source>
</evidence>
<keyword evidence="7" id="KW-1185">Reference proteome</keyword>
<dbReference type="InterPro" id="IPR036661">
    <property type="entry name" value="Luciferase-like_sf"/>
</dbReference>